<dbReference type="OrthoDB" id="9806821at2"/>
<evidence type="ECO:0000256" key="4">
    <source>
        <dbReference type="ARBA" id="ARBA00022553"/>
    </source>
</evidence>
<dbReference type="GO" id="GO:0000155">
    <property type="term" value="F:phosphorelay sensor kinase activity"/>
    <property type="evidence" value="ECO:0007669"/>
    <property type="project" value="InterPro"/>
</dbReference>
<feature type="domain" description="PAS" evidence="11">
    <location>
        <begin position="253"/>
        <end position="323"/>
    </location>
</feature>
<dbReference type="InterPro" id="IPR033414">
    <property type="entry name" value="Sensor_dom"/>
</dbReference>
<dbReference type="Gene3D" id="1.10.287.130">
    <property type="match status" value="1"/>
</dbReference>
<feature type="modified residue" description="4-aspartylphosphate" evidence="7">
    <location>
        <position position="693"/>
    </location>
</feature>
<dbReference type="SUPFAM" id="SSF47384">
    <property type="entry name" value="Homodimeric domain of signal transducing histidine kinase"/>
    <property type="match status" value="1"/>
</dbReference>
<feature type="domain" description="Response regulatory" evidence="10">
    <location>
        <begin position="641"/>
        <end position="758"/>
    </location>
</feature>
<gene>
    <name evidence="14" type="ORF">DSCA_34770</name>
</gene>
<dbReference type="Pfam" id="PF00512">
    <property type="entry name" value="HisKA"/>
    <property type="match status" value="1"/>
</dbReference>
<dbReference type="PROSITE" id="PS50109">
    <property type="entry name" value="HIS_KIN"/>
    <property type="match status" value="1"/>
</dbReference>
<dbReference type="SMART" id="SM00387">
    <property type="entry name" value="HATPase_c"/>
    <property type="match status" value="1"/>
</dbReference>
<dbReference type="GO" id="GO:0016020">
    <property type="term" value="C:membrane"/>
    <property type="evidence" value="ECO:0007669"/>
    <property type="project" value="UniProtKB-SubCell"/>
</dbReference>
<dbReference type="InterPro" id="IPR003594">
    <property type="entry name" value="HATPase_dom"/>
</dbReference>
<name>A0A5K7YXZ3_9BACT</name>
<feature type="domain" description="HAMP" evidence="13">
    <location>
        <begin position="211"/>
        <end position="234"/>
    </location>
</feature>
<sequence length="766" mass="86539">MHEGHLKRKRIFRWGIAQKFIFWLFIFSSLLTIIITAVQLYIGYKSGFNLIRKSIRQVEKSYLGGIKKSLWISDNELLQTQIDGMMKLPDMQYVGVMHDKKVIAEAGIFQDKNVIAEEFPLPYTYHGKTISLGTLRIVYTLENVYSRLIRNAVVLLLSQGIVVVLVSCFIFFIFYLLVARHLYELVNYARSLRVDTLKTPFTMKRGQIQWGEDELDELAKTINLMRTNLNDSYTRLKGEVLERKQAEKSFQKSETHLRTLVNSLPDLVWLKDPNGVYLSCNTKFEHFFGAKEAQIVGRTDYDFLDESLADFFREKDRLAMEQGEPSMNEEKITYADDGHTELLETIKSPMFDGKGTLIGVLGVGRDITLRKKAEEEKIRLEKELQQAQRLEAVGKLAGGVAHDFNNMLSVILGNTDILLEDLSPSNPIVDNLHEIHKAAERSADLTRQLLAFARKQTIAPKVLDLNTAIDGMLKMLERLIGEDIHLVWRPSDNLWKINIDPSQIDQALANLCVNSRDAIKSVGKVTIETENVSFDREYCLAHRGFKPGDYVMMAFSDDGAGMDKDTLANVFEPFFTTKGTRHGTGLGLATVYGIVKQNKGFINVYSEPGQGTTFKVYFPRHEAACEELIAVKPEIKKGNEKILVVEDEISILNMTSTMLGRLGYSVLSASTPGEALQIAGNLDPDDLHLLITDVVMPEMNGRDLAKKISRLHPGIKCLFMSGYTANVIAHHGVLDEGIDFINKPFSKHDLALKIWETLHPQDKAAK</sequence>
<dbReference type="InterPro" id="IPR003661">
    <property type="entry name" value="HisK_dim/P_dom"/>
</dbReference>
<reference evidence="14 15" key="1">
    <citation type="submission" date="2019-11" db="EMBL/GenBank/DDBJ databases">
        <title>Comparative genomics of hydrocarbon-degrading Desulfosarcina strains.</title>
        <authorList>
            <person name="Watanabe M."/>
            <person name="Kojima H."/>
            <person name="Fukui M."/>
        </authorList>
    </citation>
    <scope>NUCLEOTIDE SEQUENCE [LARGE SCALE GENOMIC DNA]</scope>
    <source>
        <strain evidence="14 15">PL12</strain>
    </source>
</reference>
<proteinExistence type="predicted"/>
<evidence type="ECO:0000256" key="8">
    <source>
        <dbReference type="SAM" id="Phobius"/>
    </source>
</evidence>
<dbReference type="CDD" id="cd00082">
    <property type="entry name" value="HisKA"/>
    <property type="match status" value="1"/>
</dbReference>
<dbReference type="PRINTS" id="PR00344">
    <property type="entry name" value="BCTRLSENSOR"/>
</dbReference>
<protein>
    <recommendedName>
        <fullName evidence="3">histidine kinase</fullName>
        <ecNumber evidence="3">2.7.13.3</ecNumber>
    </recommendedName>
</protein>
<keyword evidence="8" id="KW-1133">Transmembrane helix</keyword>
<dbReference type="Gene3D" id="3.40.50.2300">
    <property type="match status" value="1"/>
</dbReference>
<dbReference type="PANTHER" id="PTHR43065:SF42">
    <property type="entry name" value="TWO-COMPONENT SENSOR PPRA"/>
    <property type="match status" value="1"/>
</dbReference>
<evidence type="ECO:0000313" key="15">
    <source>
        <dbReference type="Proteomes" id="UP000427906"/>
    </source>
</evidence>
<feature type="domain" description="Histidine kinase" evidence="9">
    <location>
        <begin position="399"/>
        <end position="622"/>
    </location>
</feature>
<organism evidence="14 15">
    <name type="scientific">Desulfosarcina alkanivorans</name>
    <dbReference type="NCBI Taxonomy" id="571177"/>
    <lineage>
        <taxon>Bacteria</taxon>
        <taxon>Pseudomonadati</taxon>
        <taxon>Thermodesulfobacteriota</taxon>
        <taxon>Desulfobacteria</taxon>
        <taxon>Desulfobacterales</taxon>
        <taxon>Desulfosarcinaceae</taxon>
        <taxon>Desulfosarcina</taxon>
    </lineage>
</organism>
<dbReference type="SMART" id="SM00448">
    <property type="entry name" value="REC"/>
    <property type="match status" value="1"/>
</dbReference>
<dbReference type="PROSITE" id="PS50113">
    <property type="entry name" value="PAC"/>
    <property type="match status" value="1"/>
</dbReference>
<keyword evidence="6" id="KW-0418">Kinase</keyword>
<evidence type="ECO:0000256" key="5">
    <source>
        <dbReference type="ARBA" id="ARBA00022679"/>
    </source>
</evidence>
<dbReference type="CDD" id="cd00130">
    <property type="entry name" value="PAS"/>
    <property type="match status" value="1"/>
</dbReference>
<dbReference type="Pfam" id="PF00072">
    <property type="entry name" value="Response_reg"/>
    <property type="match status" value="1"/>
</dbReference>
<evidence type="ECO:0000259" key="11">
    <source>
        <dbReference type="PROSITE" id="PS50112"/>
    </source>
</evidence>
<keyword evidence="15" id="KW-1185">Reference proteome</keyword>
<feature type="transmembrane region" description="Helical" evidence="8">
    <location>
        <begin position="20"/>
        <end position="44"/>
    </location>
</feature>
<evidence type="ECO:0000259" key="12">
    <source>
        <dbReference type="PROSITE" id="PS50113"/>
    </source>
</evidence>
<dbReference type="InterPro" id="IPR013656">
    <property type="entry name" value="PAS_4"/>
</dbReference>
<dbReference type="Gene3D" id="3.30.450.20">
    <property type="entry name" value="PAS domain"/>
    <property type="match status" value="1"/>
</dbReference>
<evidence type="ECO:0000256" key="7">
    <source>
        <dbReference type="PROSITE-ProRule" id="PRU00169"/>
    </source>
</evidence>
<dbReference type="AlphaFoldDB" id="A0A5K7YXZ3"/>
<dbReference type="SUPFAM" id="SSF55874">
    <property type="entry name" value="ATPase domain of HSP90 chaperone/DNA topoisomerase II/histidine kinase"/>
    <property type="match status" value="1"/>
</dbReference>
<evidence type="ECO:0000259" key="13">
    <source>
        <dbReference type="PROSITE" id="PS50885"/>
    </source>
</evidence>
<evidence type="ECO:0000256" key="2">
    <source>
        <dbReference type="ARBA" id="ARBA00004370"/>
    </source>
</evidence>
<evidence type="ECO:0000256" key="3">
    <source>
        <dbReference type="ARBA" id="ARBA00012438"/>
    </source>
</evidence>
<dbReference type="EC" id="2.7.13.3" evidence="3"/>
<keyword evidence="8" id="KW-0812">Transmembrane</keyword>
<keyword evidence="5" id="KW-0808">Transferase</keyword>
<dbReference type="InterPro" id="IPR004358">
    <property type="entry name" value="Sig_transdc_His_kin-like_C"/>
</dbReference>
<dbReference type="InterPro" id="IPR000700">
    <property type="entry name" value="PAS-assoc_C"/>
</dbReference>
<dbReference type="Proteomes" id="UP000427906">
    <property type="component" value="Chromosome"/>
</dbReference>
<dbReference type="InterPro" id="IPR035965">
    <property type="entry name" value="PAS-like_dom_sf"/>
</dbReference>
<dbReference type="InterPro" id="IPR005467">
    <property type="entry name" value="His_kinase_dom"/>
</dbReference>
<dbReference type="EMBL" id="AP021874">
    <property type="protein sequence ID" value="BBO69547.1"/>
    <property type="molecule type" value="Genomic_DNA"/>
</dbReference>
<dbReference type="PROSITE" id="PS50112">
    <property type="entry name" value="PAS"/>
    <property type="match status" value="1"/>
</dbReference>
<dbReference type="Pfam" id="PF02518">
    <property type="entry name" value="HATPase_c"/>
    <property type="match status" value="1"/>
</dbReference>
<dbReference type="InterPro" id="IPR000014">
    <property type="entry name" value="PAS"/>
</dbReference>
<comment type="subcellular location">
    <subcellularLocation>
        <location evidence="2">Membrane</location>
    </subcellularLocation>
</comment>
<evidence type="ECO:0000259" key="9">
    <source>
        <dbReference type="PROSITE" id="PS50109"/>
    </source>
</evidence>
<dbReference type="RefSeq" id="WP_155317575.1">
    <property type="nucleotide sequence ID" value="NZ_AP021874.1"/>
</dbReference>
<keyword evidence="8" id="KW-0472">Membrane</keyword>
<dbReference type="InterPro" id="IPR011006">
    <property type="entry name" value="CheY-like_superfamily"/>
</dbReference>
<dbReference type="InterPro" id="IPR001789">
    <property type="entry name" value="Sig_transdc_resp-reg_receiver"/>
</dbReference>
<dbReference type="SMART" id="SM00388">
    <property type="entry name" value="HisKA"/>
    <property type="match status" value="1"/>
</dbReference>
<dbReference type="SUPFAM" id="SSF55785">
    <property type="entry name" value="PYP-like sensor domain (PAS domain)"/>
    <property type="match status" value="1"/>
</dbReference>
<dbReference type="NCBIfam" id="TIGR00229">
    <property type="entry name" value="sensory_box"/>
    <property type="match status" value="1"/>
</dbReference>
<dbReference type="PROSITE" id="PS50110">
    <property type="entry name" value="RESPONSE_REGULATORY"/>
    <property type="match status" value="1"/>
</dbReference>
<dbReference type="InterPro" id="IPR036890">
    <property type="entry name" value="HATPase_C_sf"/>
</dbReference>
<evidence type="ECO:0000313" key="14">
    <source>
        <dbReference type="EMBL" id="BBO69547.1"/>
    </source>
</evidence>
<dbReference type="SMART" id="SM00091">
    <property type="entry name" value="PAS"/>
    <property type="match status" value="1"/>
</dbReference>
<feature type="domain" description="PAC" evidence="12">
    <location>
        <begin position="326"/>
        <end position="379"/>
    </location>
</feature>
<dbReference type="PROSITE" id="PS50885">
    <property type="entry name" value="HAMP"/>
    <property type="match status" value="1"/>
</dbReference>
<feature type="transmembrane region" description="Helical" evidence="8">
    <location>
        <begin position="153"/>
        <end position="178"/>
    </location>
</feature>
<accession>A0A5K7YXZ3</accession>
<dbReference type="PANTHER" id="PTHR43065">
    <property type="entry name" value="SENSOR HISTIDINE KINASE"/>
    <property type="match status" value="1"/>
</dbReference>
<evidence type="ECO:0000259" key="10">
    <source>
        <dbReference type="PROSITE" id="PS50110"/>
    </source>
</evidence>
<dbReference type="SUPFAM" id="SSF52172">
    <property type="entry name" value="CheY-like"/>
    <property type="match status" value="1"/>
</dbReference>
<comment type="catalytic activity">
    <reaction evidence="1">
        <text>ATP + protein L-histidine = ADP + protein N-phospho-L-histidine.</text>
        <dbReference type="EC" id="2.7.13.3"/>
    </reaction>
</comment>
<dbReference type="InterPro" id="IPR003660">
    <property type="entry name" value="HAMP_dom"/>
</dbReference>
<keyword evidence="4 7" id="KW-0597">Phosphoprotein</keyword>
<evidence type="ECO:0000256" key="1">
    <source>
        <dbReference type="ARBA" id="ARBA00000085"/>
    </source>
</evidence>
<dbReference type="KEGG" id="dalk:DSCA_34770"/>
<dbReference type="Pfam" id="PF08448">
    <property type="entry name" value="PAS_4"/>
    <property type="match status" value="1"/>
</dbReference>
<dbReference type="Pfam" id="PF17149">
    <property type="entry name" value="CHASE5"/>
    <property type="match status" value="1"/>
</dbReference>
<dbReference type="Gene3D" id="3.30.565.10">
    <property type="entry name" value="Histidine kinase-like ATPase, C-terminal domain"/>
    <property type="match status" value="1"/>
</dbReference>
<evidence type="ECO:0000256" key="6">
    <source>
        <dbReference type="ARBA" id="ARBA00022777"/>
    </source>
</evidence>
<dbReference type="InterPro" id="IPR036097">
    <property type="entry name" value="HisK_dim/P_sf"/>
</dbReference>
<dbReference type="Gene3D" id="6.10.340.10">
    <property type="match status" value="1"/>
</dbReference>